<sequence length="89" mass="9521">MGQDNCTADLLVSVTAVNAQTDVQLDGLIKLSLSGLAADVQSLIAVIQLGTVDQLSAVNVVLTVFHYSFPPVWYIGCFPPTNSEQRITQ</sequence>
<organism evidence="1">
    <name type="scientific">gut metagenome</name>
    <dbReference type="NCBI Taxonomy" id="749906"/>
    <lineage>
        <taxon>unclassified sequences</taxon>
        <taxon>metagenomes</taxon>
        <taxon>organismal metagenomes</taxon>
    </lineage>
</organism>
<accession>J9GLU8</accession>
<dbReference type="AntiFam" id="ANF00231">
    <property type="entry name" value="Shadow ORF (opposite rplA)"/>
</dbReference>
<protein>
    <submittedName>
        <fullName evidence="1">Uncharacterized protein</fullName>
    </submittedName>
</protein>
<reference evidence="1" key="1">
    <citation type="journal article" date="2012" name="PLoS ONE">
        <title>Gene sets for utilization of primary and secondary nutrition supplies in the distal gut of endangered iberian lynx.</title>
        <authorList>
            <person name="Alcaide M."/>
            <person name="Messina E."/>
            <person name="Richter M."/>
            <person name="Bargiela R."/>
            <person name="Peplies J."/>
            <person name="Huws S.A."/>
            <person name="Newbold C.J."/>
            <person name="Golyshin P.N."/>
            <person name="Simon M.A."/>
            <person name="Lopez G."/>
            <person name="Yakimov M.M."/>
            <person name="Ferrer M."/>
        </authorList>
    </citation>
    <scope>NUCLEOTIDE SEQUENCE</scope>
</reference>
<evidence type="ECO:0000313" key="1">
    <source>
        <dbReference type="EMBL" id="EJX03168.1"/>
    </source>
</evidence>
<dbReference type="EMBL" id="AMCI01002275">
    <property type="protein sequence ID" value="EJX03168.1"/>
    <property type="molecule type" value="Genomic_DNA"/>
</dbReference>
<gene>
    <name evidence="1" type="ORF">EVA_08727</name>
</gene>
<dbReference type="AlphaFoldDB" id="J9GLU8"/>
<comment type="caution">
    <text evidence="1">The sequence shown here is derived from an EMBL/GenBank/DDBJ whole genome shotgun (WGS) entry which is preliminary data.</text>
</comment>
<name>J9GLU8_9ZZZZ</name>
<proteinExistence type="predicted"/>